<evidence type="ECO:0000256" key="5">
    <source>
        <dbReference type="ARBA" id="ARBA00023167"/>
    </source>
</evidence>
<feature type="domain" description="Nucleoside phosphorylase" evidence="6">
    <location>
        <begin position="4"/>
        <end position="229"/>
    </location>
</feature>
<dbReference type="GO" id="GO:0019284">
    <property type="term" value="P:L-methionine salvage from S-adenosylmethionine"/>
    <property type="evidence" value="ECO:0007669"/>
    <property type="project" value="TreeGrafter"/>
</dbReference>
<dbReference type="NCBIfam" id="TIGR01704">
    <property type="entry name" value="MTA_SAH-Nsdase"/>
    <property type="match status" value="1"/>
</dbReference>
<evidence type="ECO:0000256" key="1">
    <source>
        <dbReference type="ARBA" id="ARBA00004945"/>
    </source>
</evidence>
<organism evidence="7 8">
    <name type="scientific">Wansuia hejianensis</name>
    <dbReference type="NCBI Taxonomy" id="2763667"/>
    <lineage>
        <taxon>Bacteria</taxon>
        <taxon>Bacillati</taxon>
        <taxon>Bacillota</taxon>
        <taxon>Clostridia</taxon>
        <taxon>Lachnospirales</taxon>
        <taxon>Lachnospiraceae</taxon>
        <taxon>Wansuia</taxon>
    </lineage>
</organism>
<dbReference type="AlphaFoldDB" id="A0A7G9GAL4"/>
<dbReference type="KEGG" id="whj:H9Q79_13115"/>
<keyword evidence="5" id="KW-0486">Methionine biosynthesis</keyword>
<dbReference type="Pfam" id="PF01048">
    <property type="entry name" value="PNP_UDP_1"/>
    <property type="match status" value="1"/>
</dbReference>
<name>A0A7G9GAL4_9FIRM</name>
<dbReference type="GO" id="GO:0008782">
    <property type="term" value="F:adenosylhomocysteine nucleosidase activity"/>
    <property type="evidence" value="ECO:0007669"/>
    <property type="project" value="UniProtKB-EC"/>
</dbReference>
<dbReference type="NCBIfam" id="NF004079">
    <property type="entry name" value="PRK05584.1"/>
    <property type="match status" value="1"/>
</dbReference>
<evidence type="ECO:0000313" key="8">
    <source>
        <dbReference type="Proteomes" id="UP000515860"/>
    </source>
</evidence>
<evidence type="ECO:0000259" key="6">
    <source>
        <dbReference type="Pfam" id="PF01048"/>
    </source>
</evidence>
<dbReference type="UniPathway" id="UPA00904">
    <property type="reaction ID" value="UER00871"/>
</dbReference>
<keyword evidence="4 7" id="KW-0378">Hydrolase</keyword>
<keyword evidence="7" id="KW-0326">Glycosidase</keyword>
<dbReference type="EC" id="3.2.2.9" evidence="2"/>
<gene>
    <name evidence="7" type="ORF">H9Q79_13115</name>
</gene>
<dbReference type="GO" id="GO:0009164">
    <property type="term" value="P:nucleoside catabolic process"/>
    <property type="evidence" value="ECO:0007669"/>
    <property type="project" value="InterPro"/>
</dbReference>
<evidence type="ECO:0000313" key="7">
    <source>
        <dbReference type="EMBL" id="QNM07846.1"/>
    </source>
</evidence>
<dbReference type="CDD" id="cd09008">
    <property type="entry name" value="MTAN"/>
    <property type="match status" value="1"/>
</dbReference>
<dbReference type="InterPro" id="IPR035994">
    <property type="entry name" value="Nucleoside_phosphorylase_sf"/>
</dbReference>
<sequence length="232" mass="25367">MSLVGIIGAMEEEVSKLKEQMIDVSVKEKAGMEFFRGTLSGKPVVVVRSGIGKVNAGICTQILVDDYHIDYVINTGIAGSLKSVIDIGDIVVSTDTLQHDVDAIGFGYPLGQIPRMDTLSFPADQRLVELAQEVCREVNPEIHVYAGRVVSGDQFISDKGVKQRIIDNFGGYCTEMEGAAIAQAAYLNRVPYVVLRAISDKADDSATVDYPTFERQAIRHCVNLVLNMVKRL</sequence>
<dbReference type="RefSeq" id="WP_249328481.1">
    <property type="nucleotide sequence ID" value="NZ_CP060635.1"/>
</dbReference>
<keyword evidence="8" id="KW-1185">Reference proteome</keyword>
<dbReference type="PANTHER" id="PTHR46832:SF1">
    <property type="entry name" value="5'-METHYLTHIOADENOSINE_S-ADENOSYLHOMOCYSTEINE NUCLEOSIDASE"/>
    <property type="match status" value="1"/>
</dbReference>
<dbReference type="InterPro" id="IPR000845">
    <property type="entry name" value="Nucleoside_phosphorylase_d"/>
</dbReference>
<dbReference type="GO" id="GO:0008930">
    <property type="term" value="F:methylthioadenosine nucleosidase activity"/>
    <property type="evidence" value="ECO:0007669"/>
    <property type="project" value="InterPro"/>
</dbReference>
<evidence type="ECO:0000256" key="2">
    <source>
        <dbReference type="ARBA" id="ARBA00011974"/>
    </source>
</evidence>
<evidence type="ECO:0000256" key="3">
    <source>
        <dbReference type="ARBA" id="ARBA00022605"/>
    </source>
</evidence>
<keyword evidence="3" id="KW-0028">Amino-acid biosynthesis</keyword>
<dbReference type="InterPro" id="IPR010049">
    <property type="entry name" value="MTA_SAH_Nsdase"/>
</dbReference>
<dbReference type="Proteomes" id="UP000515860">
    <property type="component" value="Chromosome"/>
</dbReference>
<protein>
    <recommendedName>
        <fullName evidence="2">adenosylhomocysteine nucleosidase</fullName>
        <ecNumber evidence="2">3.2.2.9</ecNumber>
    </recommendedName>
</protein>
<dbReference type="SUPFAM" id="SSF53167">
    <property type="entry name" value="Purine and uridine phosphorylases"/>
    <property type="match status" value="1"/>
</dbReference>
<comment type="pathway">
    <text evidence="1">Amino-acid biosynthesis; L-methionine biosynthesis via salvage pathway; S-methyl-5-thio-alpha-D-ribose 1-phosphate from S-methyl-5'-thioadenosine (hydrolase route): step 1/2.</text>
</comment>
<dbReference type="PANTHER" id="PTHR46832">
    <property type="entry name" value="5'-METHYLTHIOADENOSINE/S-ADENOSYLHOMOCYSTEINE NUCLEOSIDASE"/>
    <property type="match status" value="1"/>
</dbReference>
<accession>A0A7G9GAL4</accession>
<dbReference type="GO" id="GO:0005829">
    <property type="term" value="C:cytosol"/>
    <property type="evidence" value="ECO:0007669"/>
    <property type="project" value="TreeGrafter"/>
</dbReference>
<dbReference type="EMBL" id="CP060635">
    <property type="protein sequence ID" value="QNM07846.1"/>
    <property type="molecule type" value="Genomic_DNA"/>
</dbReference>
<reference evidence="7 8" key="1">
    <citation type="submission" date="2020-08" db="EMBL/GenBank/DDBJ databases">
        <authorList>
            <person name="Liu C."/>
            <person name="Sun Q."/>
        </authorList>
    </citation>
    <scope>NUCLEOTIDE SEQUENCE [LARGE SCALE GENOMIC DNA]</scope>
    <source>
        <strain evidence="7 8">NSJ-29</strain>
    </source>
</reference>
<dbReference type="Gene3D" id="3.40.50.1580">
    <property type="entry name" value="Nucleoside phosphorylase domain"/>
    <property type="match status" value="1"/>
</dbReference>
<proteinExistence type="predicted"/>
<evidence type="ECO:0000256" key="4">
    <source>
        <dbReference type="ARBA" id="ARBA00022801"/>
    </source>
</evidence>
<dbReference type="GO" id="GO:0019509">
    <property type="term" value="P:L-methionine salvage from methylthioadenosine"/>
    <property type="evidence" value="ECO:0007669"/>
    <property type="project" value="UniProtKB-UniPathway"/>
</dbReference>